<dbReference type="SUPFAM" id="SSF53335">
    <property type="entry name" value="S-adenosyl-L-methionine-dependent methyltransferases"/>
    <property type="match status" value="1"/>
</dbReference>
<feature type="binding site" evidence="6">
    <location>
        <position position="58"/>
    </location>
    <ligand>
        <name>S-adenosyl-L-methionine</name>
        <dbReference type="ChEBI" id="CHEBI:59789"/>
    </ligand>
</feature>
<proteinExistence type="inferred from homology"/>
<dbReference type="InterPro" id="IPR023397">
    <property type="entry name" value="SAM-dep_MeTrfase_MraW_recog"/>
</dbReference>
<sequence>MSRQYDEHHRSVMVHEALLYLLGGRVNGTYVDCTAGEGGHMKAILEATNGRAEVIGLDVDREVLDIAEQNLEDYRGNYRLFNLSYVDFEIVLRQAGIDKVDGFLLDVGLSTFQLKSKGRGFSYELDEPLDMRMNLSLKSTAAEVVNGYNESELARILFEYGDERRFARRIARSIVSRRPLLTTKDLQDAVKAAIPPAERYKRKRHFATRTFQAIRIEVNHELENIDSTLKRIPGFLKQGGRIVIISFHSLEDGIAKRVFREKSNSELKILTKKPLRPSEEEVELNLRARSARLRAAERI</sequence>
<feature type="binding site" evidence="6">
    <location>
        <position position="106"/>
    </location>
    <ligand>
        <name>S-adenosyl-L-methionine</name>
        <dbReference type="ChEBI" id="CHEBI:59789"/>
    </ligand>
</feature>
<dbReference type="HAMAP" id="MF_01007">
    <property type="entry name" value="16SrRNA_methyltr_H"/>
    <property type="match status" value="1"/>
</dbReference>
<dbReference type="AlphaFoldDB" id="A0A7C1H739"/>
<dbReference type="Pfam" id="PF01795">
    <property type="entry name" value="Methyltransf_5"/>
    <property type="match status" value="1"/>
</dbReference>
<evidence type="ECO:0000256" key="4">
    <source>
        <dbReference type="ARBA" id="ARBA00022679"/>
    </source>
</evidence>
<feature type="binding site" evidence="6">
    <location>
        <position position="85"/>
    </location>
    <ligand>
        <name>S-adenosyl-L-methionine</name>
        <dbReference type="ChEBI" id="CHEBI:59789"/>
    </ligand>
</feature>
<evidence type="ECO:0000256" key="2">
    <source>
        <dbReference type="ARBA" id="ARBA00022552"/>
    </source>
</evidence>
<evidence type="ECO:0000256" key="3">
    <source>
        <dbReference type="ARBA" id="ARBA00022603"/>
    </source>
</evidence>
<gene>
    <name evidence="6 7" type="primary">rsmH</name>
    <name evidence="7" type="ORF">ENN47_04320</name>
</gene>
<dbReference type="NCBIfam" id="TIGR00006">
    <property type="entry name" value="16S rRNA (cytosine(1402)-N(4))-methyltransferase RsmH"/>
    <property type="match status" value="1"/>
</dbReference>
<evidence type="ECO:0000256" key="1">
    <source>
        <dbReference type="ARBA" id="ARBA00010396"/>
    </source>
</evidence>
<protein>
    <recommendedName>
        <fullName evidence="6">Ribosomal RNA small subunit methyltransferase H</fullName>
        <ecNumber evidence="6">2.1.1.199</ecNumber>
    </recommendedName>
    <alternativeName>
        <fullName evidence="6">16S rRNA m(4)C1402 methyltransferase</fullName>
    </alternativeName>
    <alternativeName>
        <fullName evidence="6">rRNA (cytosine-N(4)-)-methyltransferase RsmH</fullName>
    </alternativeName>
</protein>
<evidence type="ECO:0000256" key="5">
    <source>
        <dbReference type="ARBA" id="ARBA00022691"/>
    </source>
</evidence>
<comment type="caution">
    <text evidence="7">The sequence shown here is derived from an EMBL/GenBank/DDBJ whole genome shotgun (WGS) entry which is preliminary data.</text>
</comment>
<feature type="binding site" evidence="6">
    <location>
        <position position="113"/>
    </location>
    <ligand>
        <name>S-adenosyl-L-methionine</name>
        <dbReference type="ChEBI" id="CHEBI:59789"/>
    </ligand>
</feature>
<keyword evidence="4 6" id="KW-0808">Transferase</keyword>
<dbReference type="PANTHER" id="PTHR11265:SF0">
    <property type="entry name" value="12S RRNA N4-METHYLCYTIDINE METHYLTRANSFERASE"/>
    <property type="match status" value="1"/>
</dbReference>
<name>A0A7C1H739_9BACT</name>
<dbReference type="SUPFAM" id="SSF81799">
    <property type="entry name" value="Putative methyltransferase TM0872, insert domain"/>
    <property type="match status" value="1"/>
</dbReference>
<keyword evidence="6" id="KW-0963">Cytoplasm</keyword>
<comment type="catalytic activity">
    <reaction evidence="6">
        <text>cytidine(1402) in 16S rRNA + S-adenosyl-L-methionine = N(4)-methylcytidine(1402) in 16S rRNA + S-adenosyl-L-homocysteine + H(+)</text>
        <dbReference type="Rhea" id="RHEA:42928"/>
        <dbReference type="Rhea" id="RHEA-COMP:10286"/>
        <dbReference type="Rhea" id="RHEA-COMP:10287"/>
        <dbReference type="ChEBI" id="CHEBI:15378"/>
        <dbReference type="ChEBI" id="CHEBI:57856"/>
        <dbReference type="ChEBI" id="CHEBI:59789"/>
        <dbReference type="ChEBI" id="CHEBI:74506"/>
        <dbReference type="ChEBI" id="CHEBI:82748"/>
        <dbReference type="EC" id="2.1.1.199"/>
    </reaction>
</comment>
<comment type="similarity">
    <text evidence="1 6">Belongs to the methyltransferase superfamily. RsmH family.</text>
</comment>
<comment type="subcellular location">
    <subcellularLocation>
        <location evidence="6">Cytoplasm</location>
    </subcellularLocation>
</comment>
<evidence type="ECO:0000256" key="6">
    <source>
        <dbReference type="HAMAP-Rule" id="MF_01007"/>
    </source>
</evidence>
<evidence type="ECO:0000313" key="7">
    <source>
        <dbReference type="EMBL" id="HDP77407.1"/>
    </source>
</evidence>
<dbReference type="Gene3D" id="3.40.50.150">
    <property type="entry name" value="Vaccinia Virus protein VP39"/>
    <property type="match status" value="1"/>
</dbReference>
<dbReference type="GO" id="GO:0071424">
    <property type="term" value="F:rRNA (cytosine-N4-)-methyltransferase activity"/>
    <property type="evidence" value="ECO:0007669"/>
    <property type="project" value="UniProtKB-UniRule"/>
</dbReference>
<dbReference type="InterPro" id="IPR029063">
    <property type="entry name" value="SAM-dependent_MTases_sf"/>
</dbReference>
<dbReference type="EC" id="2.1.1.199" evidence="6"/>
<comment type="function">
    <text evidence="6">Specifically methylates the N4 position of cytidine in position 1402 (C1402) of 16S rRNA.</text>
</comment>
<dbReference type="PIRSF" id="PIRSF004486">
    <property type="entry name" value="MraW"/>
    <property type="match status" value="1"/>
</dbReference>
<dbReference type="Gene3D" id="1.10.150.170">
    <property type="entry name" value="Putative methyltransferase TM0872, insert domain"/>
    <property type="match status" value="1"/>
</dbReference>
<dbReference type="Proteomes" id="UP000886198">
    <property type="component" value="Unassembled WGS sequence"/>
</dbReference>
<keyword evidence="5 6" id="KW-0949">S-adenosyl-L-methionine</keyword>
<accession>A0A7C1H739</accession>
<dbReference type="GO" id="GO:0005737">
    <property type="term" value="C:cytoplasm"/>
    <property type="evidence" value="ECO:0007669"/>
    <property type="project" value="UniProtKB-SubCell"/>
</dbReference>
<reference evidence="7" key="1">
    <citation type="journal article" date="2020" name="mSystems">
        <title>Genome- and Community-Level Interaction Insights into Carbon Utilization and Element Cycling Functions of Hydrothermarchaeota in Hydrothermal Sediment.</title>
        <authorList>
            <person name="Zhou Z."/>
            <person name="Liu Y."/>
            <person name="Xu W."/>
            <person name="Pan J."/>
            <person name="Luo Z.H."/>
            <person name="Li M."/>
        </authorList>
    </citation>
    <scope>NUCLEOTIDE SEQUENCE [LARGE SCALE GENOMIC DNA]</scope>
    <source>
        <strain evidence="7">SpSt-1179</strain>
    </source>
</reference>
<dbReference type="PANTHER" id="PTHR11265">
    <property type="entry name" value="S-ADENOSYL-METHYLTRANSFERASE MRAW"/>
    <property type="match status" value="1"/>
</dbReference>
<feature type="binding site" evidence="6">
    <location>
        <begin position="38"/>
        <end position="40"/>
    </location>
    <ligand>
        <name>S-adenosyl-L-methionine</name>
        <dbReference type="ChEBI" id="CHEBI:59789"/>
    </ligand>
</feature>
<keyword evidence="3 6" id="KW-0489">Methyltransferase</keyword>
<keyword evidence="2 6" id="KW-0698">rRNA processing</keyword>
<organism evidence="7">
    <name type="scientific">Mesotoga infera</name>
    <dbReference type="NCBI Taxonomy" id="1236046"/>
    <lineage>
        <taxon>Bacteria</taxon>
        <taxon>Thermotogati</taxon>
        <taxon>Thermotogota</taxon>
        <taxon>Thermotogae</taxon>
        <taxon>Kosmotogales</taxon>
        <taxon>Kosmotogaceae</taxon>
        <taxon>Mesotoga</taxon>
    </lineage>
</organism>
<dbReference type="EMBL" id="DSBT01000120">
    <property type="protein sequence ID" value="HDP77407.1"/>
    <property type="molecule type" value="Genomic_DNA"/>
</dbReference>
<dbReference type="InterPro" id="IPR002903">
    <property type="entry name" value="RsmH"/>
</dbReference>
<dbReference type="GO" id="GO:0070475">
    <property type="term" value="P:rRNA base methylation"/>
    <property type="evidence" value="ECO:0007669"/>
    <property type="project" value="UniProtKB-UniRule"/>
</dbReference>